<feature type="region of interest" description="Disordered" evidence="1">
    <location>
        <begin position="31"/>
        <end position="56"/>
    </location>
</feature>
<accession>D6RQW7</accession>
<dbReference type="AlphaFoldDB" id="D6RQW7"/>
<dbReference type="GeneID" id="9380215"/>
<protein>
    <submittedName>
        <fullName evidence="2">Uncharacterized protein</fullName>
    </submittedName>
</protein>
<dbReference type="VEuPathDB" id="FungiDB:CC1G_15483"/>
<dbReference type="EMBL" id="AACS02000012">
    <property type="protein sequence ID" value="EFI26712.1"/>
    <property type="molecule type" value="Genomic_DNA"/>
</dbReference>
<dbReference type="HOGENOM" id="CLU_476482_0_0_1"/>
<evidence type="ECO:0000313" key="2">
    <source>
        <dbReference type="EMBL" id="EFI26712.1"/>
    </source>
</evidence>
<keyword evidence="3" id="KW-1185">Reference proteome</keyword>
<organism evidence="2 3">
    <name type="scientific">Coprinopsis cinerea (strain Okayama-7 / 130 / ATCC MYA-4618 / FGSC 9003)</name>
    <name type="common">Inky cap fungus</name>
    <name type="synonym">Hormographiella aspergillata</name>
    <dbReference type="NCBI Taxonomy" id="240176"/>
    <lineage>
        <taxon>Eukaryota</taxon>
        <taxon>Fungi</taxon>
        <taxon>Dikarya</taxon>
        <taxon>Basidiomycota</taxon>
        <taxon>Agaricomycotina</taxon>
        <taxon>Agaricomycetes</taxon>
        <taxon>Agaricomycetidae</taxon>
        <taxon>Agaricales</taxon>
        <taxon>Agaricineae</taxon>
        <taxon>Psathyrellaceae</taxon>
        <taxon>Coprinopsis</taxon>
    </lineage>
</organism>
<feature type="region of interest" description="Disordered" evidence="1">
    <location>
        <begin position="428"/>
        <end position="456"/>
    </location>
</feature>
<comment type="caution">
    <text evidence="2">The sequence shown here is derived from an EMBL/GenBank/DDBJ whole genome shotgun (WGS) entry which is preliminary data.</text>
</comment>
<dbReference type="RefSeq" id="XP_002910206.1">
    <property type="nucleotide sequence ID" value="XM_002910160.1"/>
</dbReference>
<reference evidence="2 3" key="1">
    <citation type="journal article" date="2010" name="Proc. Natl. Acad. Sci. U.S.A.">
        <title>Insights into evolution of multicellular fungi from the assembled chromosomes of the mushroom Coprinopsis cinerea (Coprinus cinereus).</title>
        <authorList>
            <person name="Stajich J.E."/>
            <person name="Wilke S.K."/>
            <person name="Ahren D."/>
            <person name="Au C.H."/>
            <person name="Birren B.W."/>
            <person name="Borodovsky M."/>
            <person name="Burns C."/>
            <person name="Canback B."/>
            <person name="Casselton L.A."/>
            <person name="Cheng C.K."/>
            <person name="Deng J."/>
            <person name="Dietrich F.S."/>
            <person name="Fargo D.C."/>
            <person name="Farman M.L."/>
            <person name="Gathman A.C."/>
            <person name="Goldberg J."/>
            <person name="Guigo R."/>
            <person name="Hoegger P.J."/>
            <person name="Hooker J.B."/>
            <person name="Huggins A."/>
            <person name="James T.Y."/>
            <person name="Kamada T."/>
            <person name="Kilaru S."/>
            <person name="Kodira C."/>
            <person name="Kues U."/>
            <person name="Kupfer D."/>
            <person name="Kwan H.S."/>
            <person name="Lomsadze A."/>
            <person name="Li W."/>
            <person name="Lilly W.W."/>
            <person name="Ma L.J."/>
            <person name="Mackey A.J."/>
            <person name="Manning G."/>
            <person name="Martin F."/>
            <person name="Muraguchi H."/>
            <person name="Natvig D.O."/>
            <person name="Palmerini H."/>
            <person name="Ramesh M.A."/>
            <person name="Rehmeyer C.J."/>
            <person name="Roe B.A."/>
            <person name="Shenoy N."/>
            <person name="Stanke M."/>
            <person name="Ter-Hovhannisyan V."/>
            <person name="Tunlid A."/>
            <person name="Velagapudi R."/>
            <person name="Vision T.J."/>
            <person name="Zeng Q."/>
            <person name="Zolan M.E."/>
            <person name="Pukkila P.J."/>
        </authorList>
    </citation>
    <scope>NUCLEOTIDE SEQUENCE [LARGE SCALE GENOMIC DNA]</scope>
    <source>
        <strain evidence="3">Okayama-7 / 130 / ATCC MYA-4618 / FGSC 9003</strain>
    </source>
</reference>
<dbReference type="InParanoid" id="D6RQW7"/>
<proteinExistence type="predicted"/>
<dbReference type="KEGG" id="cci:CC1G_15483"/>
<name>D6RQW7_COPC7</name>
<sequence length="572" mass="61326">MEEVSLGAGRLVLQNEQIVEAIVGALVDSSSSSSSVRSSSLGCTPHSSSRFTPHSSSSTFKLITTKLKYNSNNSKLDYPTHRSLSACSLASKSFLAPCRARIFRQVRFKSSMHAFEYDHVQRFLAILDYGSGDGCGGGGDGQLSGAGGVGQYVKELIIEDGYWDPDLSQILARLFALRVLHLTFPTSRSNDNSQNQGRERKGGVSWTQFDSSLRTKLLEVIKGGKLEELAVAGVRGFPIEAVFQAGRLKRLVVEGCSVDDDDGESEPFSKLFANPPHTHFLTLSWIANTSMGLDTVSSSLESLTLDLGTTNDLDELEQDSERKSATSRIAKLLESSSGSLKELVVVGTDDATLPTLHLPFLPSLPSLSIFLTTPFESSPYGLPMGLVAGPCTLIPQHGLQRLEVVVKWEDVDPLCGFVRGGLDGLGGEIGSGGLDGPGQTSTASTTSNSNSTSTPWTRLDQTLSLSPHLHEITILFDVQFQQVKSQTQDSSNVEWRMEDVMVVEEAAEAFERVLEGSSTVVDGREVMEGGGLLPLTAWGNVGVEAGGRGSEGSSGANFKEKRRAVTLGLVRG</sequence>
<gene>
    <name evidence="2" type="ORF">CC1G_15483</name>
</gene>
<dbReference type="Proteomes" id="UP000001861">
    <property type="component" value="Unassembled WGS sequence"/>
</dbReference>
<evidence type="ECO:0000313" key="3">
    <source>
        <dbReference type="Proteomes" id="UP000001861"/>
    </source>
</evidence>
<evidence type="ECO:0000256" key="1">
    <source>
        <dbReference type="SAM" id="MobiDB-lite"/>
    </source>
</evidence>
<feature type="compositionally biased region" description="Low complexity" evidence="1">
    <location>
        <begin position="437"/>
        <end position="454"/>
    </location>
</feature>